<keyword evidence="4" id="KW-0479">Metal-binding</keyword>
<comment type="subunit">
    <text evidence="1 4">Homodimer.</text>
</comment>
<dbReference type="Proteomes" id="UP000886818">
    <property type="component" value="Chromosome"/>
</dbReference>
<protein>
    <recommendedName>
        <fullName evidence="4">1-deoxy-D-xylulose-5-phosphate synthase</fullName>
        <ecNumber evidence="4">2.2.1.7</ecNumber>
    </recommendedName>
    <alternativeName>
        <fullName evidence="4">1-deoxyxylulose-5-phosphate synthase</fullName>
        <shortName evidence="4">DXP synthase</shortName>
        <shortName evidence="4">DXPS</shortName>
    </alternativeName>
</protein>
<keyword evidence="3 4" id="KW-0786">Thiamine pyrophosphate</keyword>
<keyword evidence="7" id="KW-1185">Reference proteome</keyword>
<dbReference type="NCBIfam" id="NF003933">
    <property type="entry name" value="PRK05444.2-2"/>
    <property type="match status" value="1"/>
</dbReference>
<evidence type="ECO:0000256" key="1">
    <source>
        <dbReference type="ARBA" id="ARBA00011738"/>
    </source>
</evidence>
<dbReference type="InterPro" id="IPR005477">
    <property type="entry name" value="Dxylulose-5-P_synthase"/>
</dbReference>
<feature type="binding site" evidence="4">
    <location>
        <begin position="150"/>
        <end position="151"/>
    </location>
    <ligand>
        <name>thiamine diphosphate</name>
        <dbReference type="ChEBI" id="CHEBI:58937"/>
    </ligand>
</feature>
<dbReference type="GO" id="GO:0008661">
    <property type="term" value="F:1-deoxy-D-xylulose-5-phosphate synthase activity"/>
    <property type="evidence" value="ECO:0007669"/>
    <property type="project" value="UniProtKB-EC"/>
</dbReference>
<proteinExistence type="inferred from homology"/>
<dbReference type="InterPro" id="IPR005475">
    <property type="entry name" value="Transketolase-like_Pyr-bd"/>
</dbReference>
<organism evidence="6 7">
    <name type="scientific">Crassaminicella indica</name>
    <dbReference type="NCBI Taxonomy" id="2855394"/>
    <lineage>
        <taxon>Bacteria</taxon>
        <taxon>Bacillati</taxon>
        <taxon>Bacillota</taxon>
        <taxon>Clostridia</taxon>
        <taxon>Eubacteriales</taxon>
        <taxon>Clostridiaceae</taxon>
        <taxon>Crassaminicella</taxon>
    </lineage>
</organism>
<dbReference type="InterPro" id="IPR033248">
    <property type="entry name" value="Transketolase_C"/>
</dbReference>
<accession>A0ABX8RAE2</accession>
<evidence type="ECO:0000313" key="6">
    <source>
        <dbReference type="EMBL" id="QXM06029.1"/>
    </source>
</evidence>
<feature type="binding site" evidence="4">
    <location>
        <position position="289"/>
    </location>
    <ligand>
        <name>thiamine diphosphate</name>
        <dbReference type="ChEBI" id="CHEBI:58937"/>
    </ligand>
</feature>
<comment type="catalytic activity">
    <reaction evidence="4">
        <text>D-glyceraldehyde 3-phosphate + pyruvate + H(+) = 1-deoxy-D-xylulose 5-phosphate + CO2</text>
        <dbReference type="Rhea" id="RHEA:12605"/>
        <dbReference type="ChEBI" id="CHEBI:15361"/>
        <dbReference type="ChEBI" id="CHEBI:15378"/>
        <dbReference type="ChEBI" id="CHEBI:16526"/>
        <dbReference type="ChEBI" id="CHEBI:57792"/>
        <dbReference type="ChEBI" id="CHEBI:59776"/>
        <dbReference type="EC" id="2.2.1.7"/>
    </reaction>
</comment>
<keyword evidence="2 4" id="KW-0808">Transferase</keyword>
<comment type="function">
    <text evidence="4">Catalyzes the acyloin condensation reaction between C atoms 2 and 3 of pyruvate and glyceraldehyde 3-phosphate to yield 1-deoxy-D-xylulose-5-phosphate (DXP).</text>
</comment>
<comment type="cofactor">
    <cofactor evidence="4">
        <name>Mg(2+)</name>
        <dbReference type="ChEBI" id="CHEBI:18420"/>
    </cofactor>
    <text evidence="4">Binds 1 Mg(2+) ion per subunit.</text>
</comment>
<evidence type="ECO:0000256" key="3">
    <source>
        <dbReference type="ARBA" id="ARBA00023052"/>
    </source>
</evidence>
<keyword evidence="4" id="KW-0784">Thiamine biosynthesis</keyword>
<sequence length="628" mass="69225">MKSVRDLLSKIKSPKDLKTATDEELKCLADDIRKFLIESVSKTGGHLASNLGVVELSLAIHSVFDSPQDRIIWDVGHQAYVHKIVTGRKDLFHTLRKYGGLSGFPKRIESKHDCFETGHSSTSISAGLGIAKARDLNGENYSVISIIGDGALTGGMAFEALNHAGHTNTDIIVILNDNEMSISQNVGGLSKYLNRLRTDPKYFKVKNDVEYLLNKIPAVGKAVYKTAGKAKDSLKYFFVPGVIFEELGFTYLGPVNGHDIKELKVVLKRAKNIKGPVFIHVITKKGKGYTYAEKNPDKFHGIGPFSIDNGKVIKKENTRPSYSAVFGNTLVSLAKTNPNIVAITAAMPSGTGLNEFAATYPNRFFDVGIAEQHAVTFAAGLASNGLKPIFAVYSTFLQRAYDQVVHDVCLQNLPVVFCIDRSGLVGNDGETHHGVFDISFLMHIPNMTILAPKDGPELVQMLKYALQFEGPLAIRYPRGESEDFTSISNDYTIEDMKAEILISGKDVCIVALGKMVKTAIEVAKRLKKQNINCTVINARFAKPLDDKTIISECLKVKNIVTLEDNVIKGGFGNQVLTLLHKNKLYDKNIKILGLPDQFIEHGNTEELMKAYHLDVDGVIKHIKKMMNQ</sequence>
<feature type="binding site" evidence="4">
    <location>
        <position position="178"/>
    </location>
    <ligand>
        <name>Mg(2+)</name>
        <dbReference type="ChEBI" id="CHEBI:18420"/>
    </ligand>
</feature>
<dbReference type="EMBL" id="CP078093">
    <property type="protein sequence ID" value="QXM06029.1"/>
    <property type="molecule type" value="Genomic_DNA"/>
</dbReference>
<name>A0ABX8RAE2_9CLOT</name>
<dbReference type="PANTHER" id="PTHR43322:SF5">
    <property type="entry name" value="1-DEOXY-D-XYLULOSE-5-PHOSPHATE SYNTHASE, CHLOROPLASTIC"/>
    <property type="match status" value="1"/>
</dbReference>
<evidence type="ECO:0000313" key="7">
    <source>
        <dbReference type="Proteomes" id="UP000886818"/>
    </source>
</evidence>
<comment type="pathway">
    <text evidence="4">Metabolic intermediate biosynthesis; 1-deoxy-D-xylulose 5-phosphate biosynthesis; 1-deoxy-D-xylulose 5-phosphate from D-glyceraldehyde 3-phosphate and pyruvate: step 1/1.</text>
</comment>
<evidence type="ECO:0000256" key="2">
    <source>
        <dbReference type="ARBA" id="ARBA00022679"/>
    </source>
</evidence>
<dbReference type="RefSeq" id="WP_218282726.1">
    <property type="nucleotide sequence ID" value="NZ_CP078093.1"/>
</dbReference>
<dbReference type="CDD" id="cd07033">
    <property type="entry name" value="TPP_PYR_DXS_TK_like"/>
    <property type="match status" value="1"/>
</dbReference>
<feature type="binding site" evidence="4">
    <location>
        <position position="371"/>
    </location>
    <ligand>
        <name>thiamine diphosphate</name>
        <dbReference type="ChEBI" id="CHEBI:58937"/>
    </ligand>
</feature>
<feature type="domain" description="Transketolase-like pyrimidine-binding" evidence="5">
    <location>
        <begin position="320"/>
        <end position="484"/>
    </location>
</feature>
<dbReference type="NCBIfam" id="TIGR00204">
    <property type="entry name" value="dxs"/>
    <property type="match status" value="1"/>
</dbReference>
<comment type="cofactor">
    <cofactor evidence="4">
        <name>thiamine diphosphate</name>
        <dbReference type="ChEBI" id="CHEBI:58937"/>
    </cofactor>
    <text evidence="4">Binds 1 thiamine pyrophosphate per subunit.</text>
</comment>
<dbReference type="PANTHER" id="PTHR43322">
    <property type="entry name" value="1-D-DEOXYXYLULOSE 5-PHOSPHATE SYNTHASE-RELATED"/>
    <property type="match status" value="1"/>
</dbReference>
<evidence type="ECO:0000259" key="5">
    <source>
        <dbReference type="SMART" id="SM00861"/>
    </source>
</evidence>
<evidence type="ECO:0000256" key="4">
    <source>
        <dbReference type="HAMAP-Rule" id="MF_00315"/>
    </source>
</evidence>
<reference evidence="6" key="1">
    <citation type="submission" date="2021-07" db="EMBL/GenBank/DDBJ databases">
        <title>Complete genome sequence of Crassaminicella sp. 143-21, isolated from a deep-sea hydrothermal vent.</title>
        <authorList>
            <person name="Li X."/>
        </authorList>
    </citation>
    <scope>NUCLEOTIDE SEQUENCE</scope>
    <source>
        <strain evidence="6">143-21</strain>
    </source>
</reference>
<feature type="binding site" evidence="4">
    <location>
        <position position="149"/>
    </location>
    <ligand>
        <name>Mg(2+)</name>
        <dbReference type="ChEBI" id="CHEBI:18420"/>
    </ligand>
</feature>
<feature type="binding site" evidence="4">
    <location>
        <position position="178"/>
    </location>
    <ligand>
        <name>thiamine diphosphate</name>
        <dbReference type="ChEBI" id="CHEBI:58937"/>
    </ligand>
</feature>
<dbReference type="Pfam" id="PF02780">
    <property type="entry name" value="Transketolase_C"/>
    <property type="match status" value="1"/>
</dbReference>
<keyword evidence="4" id="KW-0414">Isoprene biosynthesis</keyword>
<dbReference type="SMART" id="SM00861">
    <property type="entry name" value="Transket_pyr"/>
    <property type="match status" value="1"/>
</dbReference>
<dbReference type="EC" id="2.2.1.7" evidence="4"/>
<dbReference type="CDD" id="cd02007">
    <property type="entry name" value="TPP_DXS"/>
    <property type="match status" value="1"/>
</dbReference>
<feature type="binding site" evidence="4">
    <location>
        <begin position="118"/>
        <end position="120"/>
    </location>
    <ligand>
        <name>thiamine diphosphate</name>
        <dbReference type="ChEBI" id="CHEBI:58937"/>
    </ligand>
</feature>
<keyword evidence="4" id="KW-0460">Magnesium</keyword>
<comment type="similarity">
    <text evidence="4">Belongs to the transketolase family. DXPS subfamily.</text>
</comment>
<feature type="binding site" evidence="4">
    <location>
        <position position="77"/>
    </location>
    <ligand>
        <name>thiamine diphosphate</name>
        <dbReference type="ChEBI" id="CHEBI:58937"/>
    </ligand>
</feature>
<gene>
    <name evidence="4 6" type="primary">dxs</name>
    <name evidence="6" type="ORF">KVH43_11840</name>
</gene>
<dbReference type="Pfam" id="PF02779">
    <property type="entry name" value="Transket_pyr"/>
    <property type="match status" value="1"/>
</dbReference>
<dbReference type="PROSITE" id="PS00801">
    <property type="entry name" value="TRANSKETOLASE_1"/>
    <property type="match status" value="1"/>
</dbReference>
<dbReference type="HAMAP" id="MF_00315">
    <property type="entry name" value="DXP_synth"/>
    <property type="match status" value="1"/>
</dbReference>
<dbReference type="Pfam" id="PF13292">
    <property type="entry name" value="DXP_synthase_N"/>
    <property type="match status" value="1"/>
</dbReference>
<dbReference type="InterPro" id="IPR049557">
    <property type="entry name" value="Transketolase_CS"/>
</dbReference>